<feature type="chain" id="PRO_5046248116" evidence="1">
    <location>
        <begin position="24"/>
        <end position="274"/>
    </location>
</feature>
<reference evidence="2 3" key="1">
    <citation type="submission" date="2021-02" db="EMBL/GenBank/DDBJ databases">
        <title>De Novo genome assembly of isolated myxobacteria.</title>
        <authorList>
            <person name="Stevens D.C."/>
        </authorList>
    </citation>
    <scope>NUCLEOTIDE SEQUENCE [LARGE SCALE GENOMIC DNA]</scope>
    <source>
        <strain evidence="2 3">SCHIC003</strain>
    </source>
</reference>
<sequence length="274" mass="30716">MNARTLRVFAPLMVWLTAAGAAAQEADEAVLDNVVVRNRLYEPGGHLEVSLGVGLPLQTHLTAHYFFDAGLAYNVFNTLAVEARVGYAASRHTGLARSISESFLAREDKRVTDELEDLWQMNFHGVAGIRWAPIYGKLSLVSDLPAHFQAYVWAGGGMGSFRRNSVIQCSQVVNREQGVCDNRTELGDRGSASEDYWVRETRVAPMVSAAVGFRFFILNRHGLRLELRDWVFRDQYRVNLVRDEWEAGRVTGESARSPGLTHLVQFDLGYTFSF</sequence>
<evidence type="ECO:0000313" key="3">
    <source>
        <dbReference type="Proteomes" id="UP000663090"/>
    </source>
</evidence>
<feature type="signal peptide" evidence="1">
    <location>
        <begin position="1"/>
        <end position="23"/>
    </location>
</feature>
<keyword evidence="3" id="KW-1185">Reference proteome</keyword>
<dbReference type="Proteomes" id="UP000663090">
    <property type="component" value="Chromosome"/>
</dbReference>
<name>A0ABX7NCV3_9BACT</name>
<keyword evidence="1" id="KW-0732">Signal</keyword>
<evidence type="ECO:0000313" key="2">
    <source>
        <dbReference type="EMBL" id="QSQ15241.1"/>
    </source>
</evidence>
<dbReference type="InterPro" id="IPR030820">
    <property type="entry name" value="OMP_myx_plus_Proteobacteria"/>
</dbReference>
<proteinExistence type="predicted"/>
<organism evidence="2 3">
    <name type="scientific">Myxococcus landrumensis</name>
    <dbReference type="NCBI Taxonomy" id="2813577"/>
    <lineage>
        <taxon>Bacteria</taxon>
        <taxon>Pseudomonadati</taxon>
        <taxon>Myxococcota</taxon>
        <taxon>Myxococcia</taxon>
        <taxon>Myxococcales</taxon>
        <taxon>Cystobacterineae</taxon>
        <taxon>Myxococcaceae</taxon>
        <taxon>Myxococcus</taxon>
    </lineage>
</organism>
<dbReference type="NCBIfam" id="TIGR04565">
    <property type="entry name" value="OMP_myx_plus"/>
    <property type="match status" value="1"/>
</dbReference>
<protein>
    <submittedName>
        <fullName evidence="2">Outer membrane beta-barrel domain-containing protein</fullName>
    </submittedName>
</protein>
<dbReference type="EMBL" id="CP071091">
    <property type="protein sequence ID" value="QSQ15241.1"/>
    <property type="molecule type" value="Genomic_DNA"/>
</dbReference>
<dbReference type="RefSeq" id="WP_206716957.1">
    <property type="nucleotide sequence ID" value="NZ_CP071091.1"/>
</dbReference>
<accession>A0ABX7NCV3</accession>
<evidence type="ECO:0000256" key="1">
    <source>
        <dbReference type="SAM" id="SignalP"/>
    </source>
</evidence>
<gene>
    <name evidence="2" type="ORF">JY572_03910</name>
</gene>